<dbReference type="PANTHER" id="PTHR47197:SF3">
    <property type="entry name" value="DIHYDRO-HEME D1 DEHYDROGENASE"/>
    <property type="match status" value="1"/>
</dbReference>
<evidence type="ECO:0008006" key="4">
    <source>
        <dbReference type="Google" id="ProtNLM"/>
    </source>
</evidence>
<feature type="region of interest" description="Disordered" evidence="1">
    <location>
        <begin position="277"/>
        <end position="299"/>
    </location>
</feature>
<reference evidence="3" key="1">
    <citation type="submission" date="2016-10" db="EMBL/GenBank/DDBJ databases">
        <authorList>
            <person name="Varghese N."/>
            <person name="Submissions S."/>
        </authorList>
    </citation>
    <scope>NUCLEOTIDE SEQUENCE [LARGE SCALE GENOMIC DNA]</scope>
    <source>
        <strain evidence="3">DSM 13078</strain>
    </source>
</reference>
<dbReference type="EMBL" id="FOKW01000002">
    <property type="protein sequence ID" value="SFB87158.1"/>
    <property type="molecule type" value="Genomic_DNA"/>
</dbReference>
<dbReference type="PANTHER" id="PTHR47197">
    <property type="entry name" value="PROTEIN NIRF"/>
    <property type="match status" value="1"/>
</dbReference>
<feature type="region of interest" description="Disordered" evidence="1">
    <location>
        <begin position="1"/>
        <end position="34"/>
    </location>
</feature>
<dbReference type="OrthoDB" id="322576at2157"/>
<evidence type="ECO:0000313" key="2">
    <source>
        <dbReference type="EMBL" id="SFB87158.1"/>
    </source>
</evidence>
<dbReference type="SUPFAM" id="SSF51004">
    <property type="entry name" value="C-terminal (heme d1) domain of cytochrome cd1-nitrite reductase"/>
    <property type="match status" value="1"/>
</dbReference>
<evidence type="ECO:0000256" key="1">
    <source>
        <dbReference type="SAM" id="MobiDB-lite"/>
    </source>
</evidence>
<dbReference type="InterPro" id="IPR011048">
    <property type="entry name" value="Haem_d1_sf"/>
</dbReference>
<organism evidence="2 3">
    <name type="scientific">Natronobacterium haloterrestre</name>
    <name type="common">Halobiforma haloterrestris</name>
    <dbReference type="NCBI Taxonomy" id="148448"/>
    <lineage>
        <taxon>Archaea</taxon>
        <taxon>Methanobacteriati</taxon>
        <taxon>Methanobacteriota</taxon>
        <taxon>Stenosarchaea group</taxon>
        <taxon>Halobacteria</taxon>
        <taxon>Halobacteriales</taxon>
        <taxon>Natrialbaceae</taxon>
        <taxon>Natronobacterium</taxon>
    </lineage>
</organism>
<protein>
    <recommendedName>
        <fullName evidence="4">40-residue YVTN family beta-propeller repeat-containing protein</fullName>
    </recommendedName>
</protein>
<dbReference type="InterPro" id="IPR051200">
    <property type="entry name" value="Host-pathogen_enzymatic-act"/>
</dbReference>
<name>A0A1I1ENU1_NATHA</name>
<dbReference type="InterPro" id="IPR015943">
    <property type="entry name" value="WD40/YVTN_repeat-like_dom_sf"/>
</dbReference>
<dbReference type="Proteomes" id="UP000199161">
    <property type="component" value="Unassembled WGS sequence"/>
</dbReference>
<dbReference type="RefSeq" id="WP_089786363.1">
    <property type="nucleotide sequence ID" value="NZ_FOKW01000002.1"/>
</dbReference>
<sequence length="447" mass="47380">MDRRRFADAACGETEGDDDTGPEMPTRRNPFEDGLNRRRFVRSSAAVGSTTALAGCFGAEEGSGGDGEPTVYVFNNGDRTITVIDAERDEAVATHHIDTTASFPANQYGTSAESGYDVLWLNVTGGVRALEARSLEDVAAVGTGAGPNYPNLTPDEQHLIVAAGGSTSIDPEPDPDEPETHGVFRIDADRESETFGEVTGRIETGYTGPCDVSLEPSGEYAYVPEIADETLRVVRTEPFETVAEIDVGDPVGDGQVLPFMCTASFAGDVLLVENGEGTLGSDPEVPREGSESIWDVSTPDEPKEVARITRADGLPAMPITSEIAPDGEAGYLFTPDAGSVTVIDLEERAVDRELDVGGEAISGAWGPFREKLYVPVQTANQVAVVDHERREVVATIEAGEAPTGAVGGTVRPEVTPQSRLRASLAALGLEFGRREATYCPESNCYCG</sequence>
<gene>
    <name evidence="2" type="ORF">SAMN05444422_102494</name>
</gene>
<accession>A0A1I1ENU1</accession>
<evidence type="ECO:0000313" key="3">
    <source>
        <dbReference type="Proteomes" id="UP000199161"/>
    </source>
</evidence>
<dbReference type="Gene3D" id="2.130.10.10">
    <property type="entry name" value="YVTN repeat-like/Quinoprotein amine dehydrogenase"/>
    <property type="match status" value="2"/>
</dbReference>
<feature type="compositionally biased region" description="Basic and acidic residues" evidence="1">
    <location>
        <begin position="25"/>
        <end position="34"/>
    </location>
</feature>
<proteinExistence type="predicted"/>
<keyword evidence="3" id="KW-1185">Reference proteome</keyword>
<dbReference type="AlphaFoldDB" id="A0A1I1ENU1"/>